<reference evidence="3 4" key="1">
    <citation type="submission" date="2021-01" db="EMBL/GenBank/DDBJ databases">
        <title>Whole genome shotgun sequence of Plantactinospora endophytica NBRC 110450.</title>
        <authorList>
            <person name="Komaki H."/>
            <person name="Tamura T."/>
        </authorList>
    </citation>
    <scope>NUCLEOTIDE SEQUENCE [LARGE SCALE GENOMIC DNA]</scope>
    <source>
        <strain evidence="3 4">NBRC 110450</strain>
    </source>
</reference>
<dbReference type="EMBL" id="BONW01000047">
    <property type="protein sequence ID" value="GIG92849.1"/>
    <property type="molecule type" value="Genomic_DNA"/>
</dbReference>
<evidence type="ECO:0000313" key="3">
    <source>
        <dbReference type="EMBL" id="GIG92849.1"/>
    </source>
</evidence>
<sequence length="194" mass="19841">MVRQAPGPARPALPERRKGGPVATRRRTAILCGAPLAVTTVLAAILGTPAPARAADVFVQVNPSTVEAGFMVGIKASCTSNTQPATVESEAFGTVTVQPQAGFLTAVATVPEKTRADTYRVRLSCPDGKNGSTRLMVVGATRPNRGPATGFGGSAGDDRSGLLVAGGLGSTVLGALLGLVALRRRTRSTPPRRT</sequence>
<keyword evidence="2" id="KW-0812">Transmembrane</keyword>
<evidence type="ECO:0008006" key="5">
    <source>
        <dbReference type="Google" id="ProtNLM"/>
    </source>
</evidence>
<name>A0ABQ4EDT0_9ACTN</name>
<proteinExistence type="predicted"/>
<protein>
    <recommendedName>
        <fullName evidence="5">Sortase</fullName>
    </recommendedName>
</protein>
<keyword evidence="2" id="KW-0472">Membrane</keyword>
<keyword evidence="2" id="KW-1133">Transmembrane helix</keyword>
<feature type="region of interest" description="Disordered" evidence="1">
    <location>
        <begin position="1"/>
        <end position="24"/>
    </location>
</feature>
<gene>
    <name evidence="3" type="ORF">Pen02_77850</name>
</gene>
<dbReference type="Proteomes" id="UP000646749">
    <property type="component" value="Unassembled WGS sequence"/>
</dbReference>
<organism evidence="3 4">
    <name type="scientific">Plantactinospora endophytica</name>
    <dbReference type="NCBI Taxonomy" id="673535"/>
    <lineage>
        <taxon>Bacteria</taxon>
        <taxon>Bacillati</taxon>
        <taxon>Actinomycetota</taxon>
        <taxon>Actinomycetes</taxon>
        <taxon>Micromonosporales</taxon>
        <taxon>Micromonosporaceae</taxon>
        <taxon>Plantactinospora</taxon>
    </lineage>
</organism>
<evidence type="ECO:0000256" key="1">
    <source>
        <dbReference type="SAM" id="MobiDB-lite"/>
    </source>
</evidence>
<comment type="caution">
    <text evidence="3">The sequence shown here is derived from an EMBL/GenBank/DDBJ whole genome shotgun (WGS) entry which is preliminary data.</text>
</comment>
<evidence type="ECO:0000256" key="2">
    <source>
        <dbReference type="SAM" id="Phobius"/>
    </source>
</evidence>
<accession>A0ABQ4EDT0</accession>
<keyword evidence="4" id="KW-1185">Reference proteome</keyword>
<evidence type="ECO:0000313" key="4">
    <source>
        <dbReference type="Proteomes" id="UP000646749"/>
    </source>
</evidence>
<feature type="transmembrane region" description="Helical" evidence="2">
    <location>
        <begin position="162"/>
        <end position="182"/>
    </location>
</feature>